<name>A0A4U6WH62_SETVI</name>
<accession>A0A4U6WH62</accession>
<evidence type="ECO:0000313" key="3">
    <source>
        <dbReference type="Proteomes" id="UP000298652"/>
    </source>
</evidence>
<dbReference type="Proteomes" id="UP000298652">
    <property type="component" value="Chromosome 1"/>
</dbReference>
<evidence type="ECO:0000313" key="2">
    <source>
        <dbReference type="EMBL" id="TKW37297.1"/>
    </source>
</evidence>
<reference evidence="2" key="1">
    <citation type="submission" date="2019-03" db="EMBL/GenBank/DDBJ databases">
        <title>WGS assembly of Setaria viridis.</title>
        <authorList>
            <person name="Huang P."/>
            <person name="Jenkins J."/>
            <person name="Grimwood J."/>
            <person name="Barry K."/>
            <person name="Healey A."/>
            <person name="Mamidi S."/>
            <person name="Sreedasyam A."/>
            <person name="Shu S."/>
            <person name="Feldman M."/>
            <person name="Wu J."/>
            <person name="Yu Y."/>
            <person name="Chen C."/>
            <person name="Johnson J."/>
            <person name="Rokhsar D."/>
            <person name="Baxter I."/>
            <person name="Schmutz J."/>
            <person name="Brutnell T."/>
            <person name="Kellogg E."/>
        </authorList>
    </citation>
    <scope>NUCLEOTIDE SEQUENCE [LARGE SCALE GENOMIC DNA]</scope>
</reference>
<protein>
    <submittedName>
        <fullName evidence="2">Uncharacterized protein</fullName>
    </submittedName>
</protein>
<keyword evidence="3" id="KW-1185">Reference proteome</keyword>
<proteinExistence type="predicted"/>
<sequence length="56" mass="5890">MSLRSGAIRILALICFWMAILSGNGSLAAARDGLGAFCESPNIRIGANRQGEKIVV</sequence>
<organism evidence="2 3">
    <name type="scientific">Setaria viridis</name>
    <name type="common">Green bristlegrass</name>
    <name type="synonym">Setaria italica subsp. viridis</name>
    <dbReference type="NCBI Taxonomy" id="4556"/>
    <lineage>
        <taxon>Eukaryota</taxon>
        <taxon>Viridiplantae</taxon>
        <taxon>Streptophyta</taxon>
        <taxon>Embryophyta</taxon>
        <taxon>Tracheophyta</taxon>
        <taxon>Spermatophyta</taxon>
        <taxon>Magnoliopsida</taxon>
        <taxon>Liliopsida</taxon>
        <taxon>Poales</taxon>
        <taxon>Poaceae</taxon>
        <taxon>PACMAD clade</taxon>
        <taxon>Panicoideae</taxon>
        <taxon>Panicodae</taxon>
        <taxon>Paniceae</taxon>
        <taxon>Cenchrinae</taxon>
        <taxon>Setaria</taxon>
    </lineage>
</organism>
<evidence type="ECO:0000256" key="1">
    <source>
        <dbReference type="SAM" id="SignalP"/>
    </source>
</evidence>
<feature type="signal peptide" evidence="1">
    <location>
        <begin position="1"/>
        <end position="22"/>
    </location>
</feature>
<dbReference type="AlphaFoldDB" id="A0A4U6WH62"/>
<feature type="chain" id="PRO_5020518463" evidence="1">
    <location>
        <begin position="23"/>
        <end position="56"/>
    </location>
</feature>
<dbReference type="EMBL" id="CM016552">
    <property type="protein sequence ID" value="TKW37297.1"/>
    <property type="molecule type" value="Genomic_DNA"/>
</dbReference>
<dbReference type="Gramene" id="TKW37297">
    <property type="protein sequence ID" value="TKW37297"/>
    <property type="gene ID" value="SEVIR_1G037725v2"/>
</dbReference>
<gene>
    <name evidence="2" type="ORF">SEVIR_1G037725v2</name>
</gene>
<keyword evidence="1" id="KW-0732">Signal</keyword>